<comment type="caution">
    <text evidence="1">The sequence shown here is derived from an EMBL/GenBank/DDBJ whole genome shotgun (WGS) entry which is preliminary data.</text>
</comment>
<proteinExistence type="predicted"/>
<dbReference type="Proteomes" id="UP001499852">
    <property type="component" value="Unassembled WGS sequence"/>
</dbReference>
<organism evidence="1 2">
    <name type="scientific">Prosthecobacter algae</name>
    <dbReference type="NCBI Taxonomy" id="1144682"/>
    <lineage>
        <taxon>Bacteria</taxon>
        <taxon>Pseudomonadati</taxon>
        <taxon>Verrucomicrobiota</taxon>
        <taxon>Verrucomicrobiia</taxon>
        <taxon>Verrucomicrobiales</taxon>
        <taxon>Verrucomicrobiaceae</taxon>
        <taxon>Prosthecobacter</taxon>
    </lineage>
</organism>
<gene>
    <name evidence="1" type="ORF">GCM10023213_26950</name>
</gene>
<evidence type="ECO:0000313" key="1">
    <source>
        <dbReference type="EMBL" id="GAA5141921.1"/>
    </source>
</evidence>
<reference evidence="2" key="1">
    <citation type="journal article" date="2019" name="Int. J. Syst. Evol. Microbiol.">
        <title>The Global Catalogue of Microorganisms (GCM) 10K type strain sequencing project: providing services to taxonomists for standard genome sequencing and annotation.</title>
        <authorList>
            <consortium name="The Broad Institute Genomics Platform"/>
            <consortium name="The Broad Institute Genome Sequencing Center for Infectious Disease"/>
            <person name="Wu L."/>
            <person name="Ma J."/>
        </authorList>
    </citation>
    <scope>NUCLEOTIDE SEQUENCE [LARGE SCALE GENOMIC DNA]</scope>
    <source>
        <strain evidence="2">JCM 18053</strain>
    </source>
</reference>
<dbReference type="EMBL" id="BAABIA010000005">
    <property type="protein sequence ID" value="GAA5141921.1"/>
    <property type="molecule type" value="Genomic_DNA"/>
</dbReference>
<evidence type="ECO:0000313" key="2">
    <source>
        <dbReference type="Proteomes" id="UP001499852"/>
    </source>
</evidence>
<protein>
    <submittedName>
        <fullName evidence="1">Uncharacterized protein</fullName>
    </submittedName>
</protein>
<keyword evidence="2" id="KW-1185">Reference proteome</keyword>
<name>A0ABP9P776_9BACT</name>
<accession>A0ABP9P776</accession>
<sequence length="52" mass="5749">MVVLGLEEELAGIKKSGLKVGEPEPAKWQADFRLGTLHRSGSLFWLWGEPLA</sequence>